<evidence type="ECO:0000313" key="4">
    <source>
        <dbReference type="EMBL" id="HJC10703.1"/>
    </source>
</evidence>
<comment type="caution">
    <text evidence="4">The sequence shown here is derived from an EMBL/GenBank/DDBJ whole genome shotgun (WGS) entry which is preliminary data.</text>
</comment>
<feature type="domain" description="3H" evidence="2">
    <location>
        <begin position="72"/>
        <end position="166"/>
    </location>
</feature>
<dbReference type="PANTHER" id="PTHR40068">
    <property type="entry name" value="TRANSCRIPTION REPRESSOR NIAR-RELATED"/>
    <property type="match status" value="1"/>
</dbReference>
<feature type="binding site" evidence="1">
    <location>
        <position position="82"/>
    </location>
    <ligand>
        <name>Ni(2+)</name>
        <dbReference type="ChEBI" id="CHEBI:49786"/>
    </ligand>
</feature>
<evidence type="ECO:0000259" key="2">
    <source>
        <dbReference type="Pfam" id="PF02829"/>
    </source>
</evidence>
<feature type="binding site" evidence="1">
    <location>
        <position position="74"/>
    </location>
    <ligand>
        <name>Ni(2+)</name>
        <dbReference type="ChEBI" id="CHEBI:49786"/>
    </ligand>
</feature>
<dbReference type="AlphaFoldDB" id="A0A9D2N662"/>
<dbReference type="Pfam" id="PF02829">
    <property type="entry name" value="3H"/>
    <property type="match status" value="1"/>
</dbReference>
<keyword evidence="1" id="KW-0479">Metal-binding</keyword>
<dbReference type="Gene3D" id="1.10.10.10">
    <property type="entry name" value="Winged helix-like DNA-binding domain superfamily/Winged helix DNA-binding domain"/>
    <property type="match status" value="1"/>
</dbReference>
<dbReference type="InterPro" id="IPR036390">
    <property type="entry name" value="WH_DNA-bd_sf"/>
</dbReference>
<dbReference type="Gene3D" id="3.30.1340.20">
    <property type="entry name" value="3H domain"/>
    <property type="match status" value="1"/>
</dbReference>
<sequence length="168" mass="19581">MAGEKRRQEILRYIEESEKPVSGQKLAEIFHVSRQVIVQDIALLRAGDKEIFSTNRGYICREKKRAVRIFRVFHSDERIEEELNLIVDWGGKVEDVFVDHEVYGELRAPLNISSRMQVRKFLEEIRSGKSRPLKNITSGYHCHTVWADSEEVLDRIQESLKEAGILSR</sequence>
<dbReference type="EMBL" id="DWWV01000099">
    <property type="protein sequence ID" value="HJC10703.1"/>
    <property type="molecule type" value="Genomic_DNA"/>
</dbReference>
<dbReference type="SUPFAM" id="SSF46785">
    <property type="entry name" value="Winged helix' DNA-binding domain"/>
    <property type="match status" value="1"/>
</dbReference>
<proteinExistence type="predicted"/>
<protein>
    <submittedName>
        <fullName evidence="4">Transcription repressor NadR</fullName>
    </submittedName>
</protein>
<feature type="binding site" evidence="1">
    <location>
        <position position="143"/>
    </location>
    <ligand>
        <name>Ni(2+)</name>
        <dbReference type="ChEBI" id="CHEBI:49786"/>
    </ligand>
</feature>
<dbReference type="Pfam" id="PF08279">
    <property type="entry name" value="HTH_11"/>
    <property type="match status" value="1"/>
</dbReference>
<feature type="domain" description="Helix-turn-helix type 11" evidence="3">
    <location>
        <begin position="6"/>
        <end position="59"/>
    </location>
</feature>
<feature type="binding site" evidence="1">
    <location>
        <position position="141"/>
    </location>
    <ligand>
        <name>Ni(2+)</name>
        <dbReference type="ChEBI" id="CHEBI:49786"/>
    </ligand>
</feature>
<name>A0A9D2N662_9FIRM</name>
<dbReference type="InterPro" id="IPR013196">
    <property type="entry name" value="HTH_11"/>
</dbReference>
<gene>
    <name evidence="4" type="ORF">H9935_07775</name>
</gene>
<dbReference type="GO" id="GO:0046872">
    <property type="term" value="F:metal ion binding"/>
    <property type="evidence" value="ECO:0007669"/>
    <property type="project" value="UniProtKB-KW"/>
</dbReference>
<dbReference type="InterPro" id="IPR035922">
    <property type="entry name" value="3H_dom_sf"/>
</dbReference>
<dbReference type="PANTHER" id="PTHR40068:SF1">
    <property type="entry name" value="TRANSCRIPTION REPRESSOR NIAR-RELATED"/>
    <property type="match status" value="1"/>
</dbReference>
<evidence type="ECO:0000313" key="5">
    <source>
        <dbReference type="Proteomes" id="UP000823893"/>
    </source>
</evidence>
<evidence type="ECO:0000256" key="1">
    <source>
        <dbReference type="PIRSR" id="PIRSR037847-1"/>
    </source>
</evidence>
<reference evidence="4" key="1">
    <citation type="journal article" date="2021" name="PeerJ">
        <title>Extensive microbial diversity within the chicken gut microbiome revealed by metagenomics and culture.</title>
        <authorList>
            <person name="Gilroy R."/>
            <person name="Ravi A."/>
            <person name="Getino M."/>
            <person name="Pursley I."/>
            <person name="Horton D.L."/>
            <person name="Alikhan N.F."/>
            <person name="Baker D."/>
            <person name="Gharbi K."/>
            <person name="Hall N."/>
            <person name="Watson M."/>
            <person name="Adriaenssens E.M."/>
            <person name="Foster-Nyarko E."/>
            <person name="Jarju S."/>
            <person name="Secka A."/>
            <person name="Antonio M."/>
            <person name="Oren A."/>
            <person name="Chaudhuri R.R."/>
            <person name="La Ragione R."/>
            <person name="Hildebrand F."/>
            <person name="Pallen M.J."/>
        </authorList>
    </citation>
    <scope>NUCLEOTIDE SEQUENCE</scope>
    <source>
        <strain evidence="4">ChiSxjej6B18-287</strain>
    </source>
</reference>
<dbReference type="PIRSF" id="PIRSF037847">
    <property type="entry name" value="NiaR"/>
    <property type="match status" value="1"/>
</dbReference>
<accession>A0A9D2N662</accession>
<dbReference type="SUPFAM" id="SSF75500">
    <property type="entry name" value="Putative transcriptional regulator TM1602, C-terminal domain"/>
    <property type="match status" value="1"/>
</dbReference>
<evidence type="ECO:0000259" key="3">
    <source>
        <dbReference type="Pfam" id="PF08279"/>
    </source>
</evidence>
<reference evidence="4" key="2">
    <citation type="submission" date="2021-04" db="EMBL/GenBank/DDBJ databases">
        <authorList>
            <person name="Gilroy R."/>
        </authorList>
    </citation>
    <scope>NUCLEOTIDE SEQUENCE</scope>
    <source>
        <strain evidence="4">ChiSxjej6B18-287</strain>
    </source>
</reference>
<organism evidence="4 5">
    <name type="scientific">Candidatus Blautia merdigallinarum</name>
    <dbReference type="NCBI Taxonomy" id="2838495"/>
    <lineage>
        <taxon>Bacteria</taxon>
        <taxon>Bacillati</taxon>
        <taxon>Bacillota</taxon>
        <taxon>Clostridia</taxon>
        <taxon>Lachnospirales</taxon>
        <taxon>Lachnospiraceae</taxon>
        <taxon>Blautia</taxon>
    </lineage>
</organism>
<dbReference type="InterPro" id="IPR036388">
    <property type="entry name" value="WH-like_DNA-bd_sf"/>
</dbReference>
<dbReference type="InterPro" id="IPR004173">
    <property type="entry name" value="3H_domain"/>
</dbReference>
<dbReference type="Proteomes" id="UP000823893">
    <property type="component" value="Unassembled WGS sequence"/>
</dbReference>
<dbReference type="InterPro" id="IPR026043">
    <property type="entry name" value="NadR"/>
</dbReference>
<keyword evidence="1" id="KW-0533">Nickel</keyword>